<name>A0A9P7C941_RHIOR</name>
<reference evidence="3" key="1">
    <citation type="journal article" date="2020" name="Microb. Genom.">
        <title>Genetic diversity of clinical and environmental Mucorales isolates obtained from an investigation of mucormycosis cases among solid organ transplant recipients.</title>
        <authorList>
            <person name="Nguyen M.H."/>
            <person name="Kaul D."/>
            <person name="Muto C."/>
            <person name="Cheng S.J."/>
            <person name="Richter R.A."/>
            <person name="Bruno V.M."/>
            <person name="Liu G."/>
            <person name="Beyhan S."/>
            <person name="Sundermann A.J."/>
            <person name="Mounaud S."/>
            <person name="Pasculle A.W."/>
            <person name="Nierman W.C."/>
            <person name="Driscoll E."/>
            <person name="Cumbie R."/>
            <person name="Clancy C.J."/>
            <person name="Dupont C.L."/>
        </authorList>
    </citation>
    <scope>NUCLEOTIDE SEQUENCE</scope>
    <source>
        <strain evidence="3">GL16</strain>
    </source>
</reference>
<organism evidence="3 4">
    <name type="scientific">Rhizopus oryzae</name>
    <name type="common">Mucormycosis agent</name>
    <name type="synonym">Rhizopus arrhizus var. delemar</name>
    <dbReference type="NCBI Taxonomy" id="64495"/>
    <lineage>
        <taxon>Eukaryota</taxon>
        <taxon>Fungi</taxon>
        <taxon>Fungi incertae sedis</taxon>
        <taxon>Mucoromycota</taxon>
        <taxon>Mucoromycotina</taxon>
        <taxon>Mucoromycetes</taxon>
        <taxon>Mucorales</taxon>
        <taxon>Mucorineae</taxon>
        <taxon>Rhizopodaceae</taxon>
        <taxon>Rhizopus</taxon>
    </lineage>
</organism>
<feature type="compositionally biased region" description="Basic and acidic residues" evidence="2">
    <location>
        <begin position="126"/>
        <end position="140"/>
    </location>
</feature>
<feature type="compositionally biased region" description="Polar residues" evidence="2">
    <location>
        <begin position="263"/>
        <end position="280"/>
    </location>
</feature>
<evidence type="ECO:0000313" key="4">
    <source>
        <dbReference type="Proteomes" id="UP000717996"/>
    </source>
</evidence>
<feature type="region of interest" description="Disordered" evidence="2">
    <location>
        <begin position="261"/>
        <end position="283"/>
    </location>
</feature>
<dbReference type="Proteomes" id="UP000717996">
    <property type="component" value="Unassembled WGS sequence"/>
</dbReference>
<evidence type="ECO:0000256" key="1">
    <source>
        <dbReference type="ARBA" id="ARBA00023125"/>
    </source>
</evidence>
<dbReference type="Gene3D" id="1.10.150.130">
    <property type="match status" value="1"/>
</dbReference>
<sequence length="458" mass="50771">MSTTISYCSTTSSTLHTAFVTDEESSSPLRPRLGHITTTIPRLPQGIEMVDDQFTTMEWQEHFTTNASTDDICRRQQLWLEMQLGTTESSSSNGIRALEPPQIINVDQLEGARGSFSCTQNLSSPHQHEDFNSDRQHDVHELHQQAGWNPLSPTDAVGHSATEMVSTSGDHDTIPTCTGYSQSNSGFRVTAPLSKKSLGDSPQGLLQNSTPLRRKRHGSLRGSQHQTIKKLRLLAPRSGQSAGRRVYDSMVPVPVSISEPTVEPNQLLSPQNHPGETSTGHNDHTLVAQRPMIPDIAESQLPTTSSPRSDFHSAAFSSGSLVHDQRQVEAIRVAALGSRYRFSALNPNARSILLRDRLDATSSNNRSYKRGQTLFLKWAHDNQISTSNFTSEDLVNFLDDMSTYHSYAVSTIQPFRSGITHLHQDPNRLRLNDTVNEFITSLLRAAPPVRQHLPTISL</sequence>
<accession>A0A9P7C941</accession>
<dbReference type="GO" id="GO:0003677">
    <property type="term" value="F:DNA binding"/>
    <property type="evidence" value="ECO:0007669"/>
    <property type="project" value="UniProtKB-KW"/>
</dbReference>
<dbReference type="OrthoDB" id="2288922at2759"/>
<evidence type="ECO:0000256" key="2">
    <source>
        <dbReference type="SAM" id="MobiDB-lite"/>
    </source>
</evidence>
<comment type="caution">
    <text evidence="3">The sequence shown here is derived from an EMBL/GenBank/DDBJ whole genome shotgun (WGS) entry which is preliminary data.</text>
</comment>
<evidence type="ECO:0000313" key="3">
    <source>
        <dbReference type="EMBL" id="KAG1541131.1"/>
    </source>
</evidence>
<dbReference type="AlphaFoldDB" id="A0A9P7C941"/>
<protein>
    <submittedName>
        <fullName evidence="3">Uncharacterized protein</fullName>
    </submittedName>
</protein>
<gene>
    <name evidence="3" type="ORF">G6F51_008089</name>
</gene>
<feature type="region of interest" description="Disordered" evidence="2">
    <location>
        <begin position="117"/>
        <end position="140"/>
    </location>
</feature>
<keyword evidence="1" id="KW-0238">DNA-binding</keyword>
<dbReference type="EMBL" id="JAANIT010001288">
    <property type="protein sequence ID" value="KAG1541131.1"/>
    <property type="molecule type" value="Genomic_DNA"/>
</dbReference>
<proteinExistence type="predicted"/>
<dbReference type="InterPro" id="IPR010998">
    <property type="entry name" value="Integrase_recombinase_N"/>
</dbReference>